<proteinExistence type="predicted"/>
<name>A0A4R1J8F5_9GAMM</name>
<dbReference type="EMBL" id="SMGD01000017">
    <property type="protein sequence ID" value="TCK46816.1"/>
    <property type="molecule type" value="Genomic_DNA"/>
</dbReference>
<organism evidence="4 5">
    <name type="scientific">Celerinatantimonas diazotrophica</name>
    <dbReference type="NCBI Taxonomy" id="412034"/>
    <lineage>
        <taxon>Bacteria</taxon>
        <taxon>Pseudomonadati</taxon>
        <taxon>Pseudomonadota</taxon>
        <taxon>Gammaproteobacteria</taxon>
        <taxon>Celerinatantimonadaceae</taxon>
        <taxon>Celerinatantimonas</taxon>
    </lineage>
</organism>
<dbReference type="RefSeq" id="WP_131914139.1">
    <property type="nucleotide sequence ID" value="NZ_OU594967.1"/>
</dbReference>
<reference evidence="4 5" key="1">
    <citation type="submission" date="2019-03" db="EMBL/GenBank/DDBJ databases">
        <title>Genomic Encyclopedia of Type Strains, Phase IV (KMG-IV): sequencing the most valuable type-strain genomes for metagenomic binning, comparative biology and taxonomic classification.</title>
        <authorList>
            <person name="Goeker M."/>
        </authorList>
    </citation>
    <scope>NUCLEOTIDE SEQUENCE [LARGE SCALE GENOMIC DNA]</scope>
    <source>
        <strain evidence="4 5">DSM 18577</strain>
    </source>
</reference>
<dbReference type="Gene3D" id="2.40.160.20">
    <property type="match status" value="1"/>
</dbReference>
<evidence type="ECO:0000256" key="1">
    <source>
        <dbReference type="ARBA" id="ARBA00022729"/>
    </source>
</evidence>
<evidence type="ECO:0000313" key="5">
    <source>
        <dbReference type="Proteomes" id="UP000295565"/>
    </source>
</evidence>
<dbReference type="InterPro" id="IPR011250">
    <property type="entry name" value="OMP/PagP_B-barrel"/>
</dbReference>
<feature type="signal peptide" evidence="2">
    <location>
        <begin position="1"/>
        <end position="24"/>
    </location>
</feature>
<evidence type="ECO:0000256" key="2">
    <source>
        <dbReference type="SAM" id="SignalP"/>
    </source>
</evidence>
<comment type="caution">
    <text evidence="4">The sequence shown here is derived from an EMBL/GenBank/DDBJ whole genome shotgun (WGS) entry which is preliminary data.</text>
</comment>
<dbReference type="Proteomes" id="UP000295565">
    <property type="component" value="Unassembled WGS sequence"/>
</dbReference>
<evidence type="ECO:0000313" key="4">
    <source>
        <dbReference type="EMBL" id="TCK46816.1"/>
    </source>
</evidence>
<dbReference type="AlphaFoldDB" id="A0A4R1J8F5"/>
<dbReference type="OrthoDB" id="5901526at2"/>
<keyword evidence="5" id="KW-1185">Reference proteome</keyword>
<accession>A0A4R1J8F5</accession>
<dbReference type="Pfam" id="PF13505">
    <property type="entry name" value="OMP_b-brl"/>
    <property type="match status" value="1"/>
</dbReference>
<dbReference type="InterPro" id="IPR027385">
    <property type="entry name" value="Beta-barrel_OMP"/>
</dbReference>
<feature type="domain" description="Outer membrane protein beta-barrel" evidence="3">
    <location>
        <begin position="12"/>
        <end position="184"/>
    </location>
</feature>
<keyword evidence="1 2" id="KW-0732">Signal</keyword>
<gene>
    <name evidence="4" type="ORF">EV690_3404</name>
</gene>
<evidence type="ECO:0000259" key="3">
    <source>
        <dbReference type="Pfam" id="PF13505"/>
    </source>
</evidence>
<dbReference type="SUPFAM" id="SSF56925">
    <property type="entry name" value="OMPA-like"/>
    <property type="match status" value="1"/>
</dbReference>
<protein>
    <submittedName>
        <fullName evidence="4">Opacity protein-like surface antigen</fullName>
    </submittedName>
</protein>
<sequence>MKKLWGDSAKALLLASILPLTAQAAMLEMPELQPYIGGQLSSQHLKYDDSSESDAVNFGTASLQAGVNINPFLAVEGRLGKSFNNNQDNGYRMKLKDYYGIYLKLGLPTGTMFTPYGLFGKTWGKIKVKQDGESSDLSGNDFSWGIGLQAAVSKHVAIALEYTDMYDKHNYELKNVGVLVNYVF</sequence>
<feature type="chain" id="PRO_5020693390" evidence="2">
    <location>
        <begin position="25"/>
        <end position="184"/>
    </location>
</feature>